<feature type="signal peptide" evidence="5">
    <location>
        <begin position="1"/>
        <end position="20"/>
    </location>
</feature>
<keyword evidence="1 4" id="KW-0349">Heme</keyword>
<dbReference type="PANTHER" id="PTHR30600:SF4">
    <property type="entry name" value="CYTOCHROME C DOMAIN-CONTAINING PROTEIN"/>
    <property type="match status" value="1"/>
</dbReference>
<evidence type="ECO:0000256" key="1">
    <source>
        <dbReference type="ARBA" id="ARBA00022617"/>
    </source>
</evidence>
<proteinExistence type="predicted"/>
<organism evidence="7 8">
    <name type="scientific">Myxococcus fulvus</name>
    <dbReference type="NCBI Taxonomy" id="33"/>
    <lineage>
        <taxon>Bacteria</taxon>
        <taxon>Pseudomonadati</taxon>
        <taxon>Myxococcota</taxon>
        <taxon>Myxococcia</taxon>
        <taxon>Myxococcales</taxon>
        <taxon>Cystobacterineae</taxon>
        <taxon>Myxococcaceae</taxon>
        <taxon>Myxococcus</taxon>
    </lineage>
</organism>
<dbReference type="STRING" id="1334629.MFUL124B02_16575"/>
<dbReference type="GO" id="GO:0020037">
    <property type="term" value="F:heme binding"/>
    <property type="evidence" value="ECO:0007669"/>
    <property type="project" value="InterPro"/>
</dbReference>
<feature type="domain" description="Cytochrome c" evidence="6">
    <location>
        <begin position="317"/>
        <end position="448"/>
    </location>
</feature>
<dbReference type="GO" id="GO:0046872">
    <property type="term" value="F:metal ion binding"/>
    <property type="evidence" value="ECO:0007669"/>
    <property type="project" value="UniProtKB-KW"/>
</dbReference>
<dbReference type="PROSITE" id="PS51007">
    <property type="entry name" value="CYTC"/>
    <property type="match status" value="1"/>
</dbReference>
<dbReference type="AlphaFoldDB" id="A0A511T376"/>
<evidence type="ECO:0000259" key="6">
    <source>
        <dbReference type="PROSITE" id="PS51007"/>
    </source>
</evidence>
<evidence type="ECO:0000256" key="5">
    <source>
        <dbReference type="SAM" id="SignalP"/>
    </source>
</evidence>
<keyword evidence="5" id="KW-0732">Signal</keyword>
<keyword evidence="2 4" id="KW-0479">Metal-binding</keyword>
<dbReference type="InterPro" id="IPR010538">
    <property type="entry name" value="DHOR"/>
</dbReference>
<dbReference type="GO" id="GO:0004130">
    <property type="term" value="F:cytochrome-c peroxidase activity"/>
    <property type="evidence" value="ECO:0007669"/>
    <property type="project" value="TreeGrafter"/>
</dbReference>
<gene>
    <name evidence="7" type="ORF">MFU01_36460</name>
</gene>
<dbReference type="SUPFAM" id="SSF46626">
    <property type="entry name" value="Cytochrome c"/>
    <property type="match status" value="1"/>
</dbReference>
<dbReference type="Gene3D" id="1.10.760.10">
    <property type="entry name" value="Cytochrome c-like domain"/>
    <property type="match status" value="1"/>
</dbReference>
<evidence type="ECO:0000256" key="4">
    <source>
        <dbReference type="PROSITE-ProRule" id="PRU00433"/>
    </source>
</evidence>
<sequence>MNAMRRAVMLGALLLWSAGCGEEAPMVPLEPPRAGGATTVDNRTSQAFAQPAANLRPEYDRLHRAGDAAFAAIFVPAPSRVNPGLGPTYNNVSCNGCHLRNGRGMPVMGPTAQRTQLLVRVSLPEGMPDHPHGAVPVPGLGLQVRDQSIYGQVPPASLTLSWVERTGQYADGTPYTLRSPNVRIVKSDGSALPEDMMMSLRLPPPVFGLGLLEAVPIEALRALEDPDDRDGDGISGRLNEVWDVALRTLLPGRFGWKANSPHLLQQSAEAYFNDMGISSPLFPEPDGTHEITTDILQAAVFYSESLGVPARTALEDPAVQRGEKLFRTLGCESCHRETLETGEAAYEELAFQRIHPYTDMLLHDMGPELADGRPDGAATGTEWRTPALWGLGLTHTVLPYSGFLHDGRARTIEEAVLWHGGEALTARDGFHRLSADDRAAVLKFLGSL</sequence>
<evidence type="ECO:0000256" key="3">
    <source>
        <dbReference type="ARBA" id="ARBA00023004"/>
    </source>
</evidence>
<accession>A0A511T376</accession>
<dbReference type="EMBL" id="BJXR01000030">
    <property type="protein sequence ID" value="GEN08609.1"/>
    <property type="molecule type" value="Genomic_DNA"/>
</dbReference>
<feature type="chain" id="PRO_5022106036" description="Cytochrome c domain-containing protein" evidence="5">
    <location>
        <begin position="21"/>
        <end position="448"/>
    </location>
</feature>
<comment type="caution">
    <text evidence="7">The sequence shown here is derived from an EMBL/GenBank/DDBJ whole genome shotgun (WGS) entry which is preliminary data.</text>
</comment>
<name>A0A511T376_MYXFU</name>
<dbReference type="InterPro" id="IPR036909">
    <property type="entry name" value="Cyt_c-like_dom_sf"/>
</dbReference>
<dbReference type="PANTHER" id="PTHR30600">
    <property type="entry name" value="CYTOCHROME C PEROXIDASE-RELATED"/>
    <property type="match status" value="1"/>
</dbReference>
<dbReference type="PROSITE" id="PS51257">
    <property type="entry name" value="PROKAR_LIPOPROTEIN"/>
    <property type="match status" value="1"/>
</dbReference>
<dbReference type="Proteomes" id="UP000321514">
    <property type="component" value="Unassembled WGS sequence"/>
</dbReference>
<reference evidence="7 8" key="1">
    <citation type="submission" date="2019-07" db="EMBL/GenBank/DDBJ databases">
        <title>Whole genome shotgun sequence of Myxococcus fulvus NBRC 100333.</title>
        <authorList>
            <person name="Hosoyama A."/>
            <person name="Uohara A."/>
            <person name="Ohji S."/>
            <person name="Ichikawa N."/>
        </authorList>
    </citation>
    <scope>NUCLEOTIDE SEQUENCE [LARGE SCALE GENOMIC DNA]</scope>
    <source>
        <strain evidence="7 8">NBRC 100333</strain>
    </source>
</reference>
<keyword evidence="3 4" id="KW-0408">Iron</keyword>
<dbReference type="InterPro" id="IPR009056">
    <property type="entry name" value="Cyt_c-like_dom"/>
</dbReference>
<dbReference type="PIRSF" id="PIRSF028099">
    <property type="entry name" value="DUF1111"/>
    <property type="match status" value="1"/>
</dbReference>
<evidence type="ECO:0000256" key="2">
    <source>
        <dbReference type="ARBA" id="ARBA00022723"/>
    </source>
</evidence>
<protein>
    <recommendedName>
        <fullName evidence="6">Cytochrome c domain-containing protein</fullName>
    </recommendedName>
</protein>
<evidence type="ECO:0000313" key="7">
    <source>
        <dbReference type="EMBL" id="GEN08609.1"/>
    </source>
</evidence>
<dbReference type="Pfam" id="PF06537">
    <property type="entry name" value="DHOR"/>
    <property type="match status" value="1"/>
</dbReference>
<dbReference type="InterPro" id="IPR051395">
    <property type="entry name" value="Cytochrome_c_Peroxidase/MauG"/>
</dbReference>
<evidence type="ECO:0000313" key="8">
    <source>
        <dbReference type="Proteomes" id="UP000321514"/>
    </source>
</evidence>
<dbReference type="GO" id="GO:0009055">
    <property type="term" value="F:electron transfer activity"/>
    <property type="evidence" value="ECO:0007669"/>
    <property type="project" value="InterPro"/>
</dbReference>